<proteinExistence type="predicted"/>
<protein>
    <submittedName>
        <fullName evidence="2">Uncharacterized protein</fullName>
    </submittedName>
</protein>
<dbReference type="EMBL" id="BKAG01000009">
    <property type="protein sequence ID" value="GEP42313.1"/>
    <property type="molecule type" value="Genomic_DNA"/>
</dbReference>
<keyword evidence="1" id="KW-1133">Transmembrane helix</keyword>
<name>A0A512M6G9_9BACT</name>
<feature type="transmembrane region" description="Helical" evidence="1">
    <location>
        <begin position="395"/>
        <end position="416"/>
    </location>
</feature>
<organism evidence="2 3">
    <name type="scientific">Brevifollis gellanilyticus</name>
    <dbReference type="NCBI Taxonomy" id="748831"/>
    <lineage>
        <taxon>Bacteria</taxon>
        <taxon>Pseudomonadati</taxon>
        <taxon>Verrucomicrobiota</taxon>
        <taxon>Verrucomicrobiia</taxon>
        <taxon>Verrucomicrobiales</taxon>
        <taxon>Verrucomicrobiaceae</taxon>
    </lineage>
</organism>
<dbReference type="RefSeq" id="WP_146849917.1">
    <property type="nucleotide sequence ID" value="NZ_BKAG01000009.1"/>
</dbReference>
<keyword evidence="1" id="KW-0812">Transmembrane</keyword>
<keyword evidence="3" id="KW-1185">Reference proteome</keyword>
<sequence>MFTITDPCELKAADIYRQACTVSSKTSRGTDSHWYRMPEELPWQWHLWFDGGREVCSATFSKTHQRWQSGPTLPLANLTTGEGVSEILGELMSTTYFSDKPKALGVILHVADEFGLAEIAQAGEVVGEMGDDFQILRYNLVDDPREVLADRDVSVESNVWRLLPFWGASPGQARCTAVTLSRSREAFLQKLLACAEELRIPVRVAVSSAAVESLAALPLLLPNLEGGGLVAIGFYKFTAVFAISPTGELRTARSLTHRGGSLVPSGLGDILWNMALGAELATPKVLLISSNSNALQSAVQELELYSLTRQPIQFETMDLTERTVLTGMPGHRPEFLIYDATAVEQIRSGYTPLAKTETFRALWSGWARQSFMDTARLDHLYPTRRDLQVLRFSSWFIYVLVFSLVVTGGYGTWSLFAAMNHPSWELTPYQMKLTQDKHKKLLEEKRQIDVTTRLLQPRSRGWVTLEFLLQLFPEDSGVRLDSFLYNVEASRPPVSGPKEAKPESTGMTRTWTLKGLVKPKALELLSTLNSQRGLSAFFDRVAEATGDAAYKPESSRQMTVTLTQGRSSRFSPQASAGDLARDPALAFPFTFEATITQTLTEKDTLSLPLEKPF</sequence>
<evidence type="ECO:0000313" key="3">
    <source>
        <dbReference type="Proteomes" id="UP000321577"/>
    </source>
</evidence>
<accession>A0A512M6G9</accession>
<reference evidence="2 3" key="1">
    <citation type="submission" date="2019-07" db="EMBL/GenBank/DDBJ databases">
        <title>Whole genome shotgun sequence of Brevifollis gellanilyticus NBRC 108608.</title>
        <authorList>
            <person name="Hosoyama A."/>
            <person name="Uohara A."/>
            <person name="Ohji S."/>
            <person name="Ichikawa N."/>
        </authorList>
    </citation>
    <scope>NUCLEOTIDE SEQUENCE [LARGE SCALE GENOMIC DNA]</scope>
    <source>
        <strain evidence="2 3">NBRC 108608</strain>
    </source>
</reference>
<comment type="caution">
    <text evidence="2">The sequence shown here is derived from an EMBL/GenBank/DDBJ whole genome shotgun (WGS) entry which is preliminary data.</text>
</comment>
<keyword evidence="1" id="KW-0472">Membrane</keyword>
<dbReference type="AlphaFoldDB" id="A0A512M6G9"/>
<dbReference type="OrthoDB" id="176466at2"/>
<gene>
    <name evidence="2" type="ORF">BGE01nite_16040</name>
</gene>
<dbReference type="Proteomes" id="UP000321577">
    <property type="component" value="Unassembled WGS sequence"/>
</dbReference>
<evidence type="ECO:0000256" key="1">
    <source>
        <dbReference type="SAM" id="Phobius"/>
    </source>
</evidence>
<evidence type="ECO:0000313" key="2">
    <source>
        <dbReference type="EMBL" id="GEP42313.1"/>
    </source>
</evidence>